<feature type="region of interest" description="Disordered" evidence="3">
    <location>
        <begin position="951"/>
        <end position="1114"/>
    </location>
</feature>
<dbReference type="Pfam" id="PF03915">
    <property type="entry name" value="AIP3"/>
    <property type="match status" value="2"/>
</dbReference>
<feature type="compositionally biased region" description="Gly residues" evidence="3">
    <location>
        <begin position="1885"/>
        <end position="1911"/>
    </location>
</feature>
<feature type="compositionally biased region" description="Basic and acidic residues" evidence="3">
    <location>
        <begin position="1033"/>
        <end position="1044"/>
    </location>
</feature>
<evidence type="ECO:0000313" key="5">
    <source>
        <dbReference type="EMBL" id="KAL0105661.1"/>
    </source>
</evidence>
<feature type="compositionally biased region" description="Basic and acidic residues" evidence="3">
    <location>
        <begin position="3086"/>
        <end position="3095"/>
    </location>
</feature>
<dbReference type="Proteomes" id="UP001430953">
    <property type="component" value="Unassembled WGS sequence"/>
</dbReference>
<keyword evidence="1 2" id="KW-0175">Coiled coil</keyword>
<feature type="domain" description="Actin interacting protein 3-like C-terminal" evidence="4">
    <location>
        <begin position="2507"/>
        <end position="2736"/>
    </location>
</feature>
<feature type="compositionally biased region" description="Low complexity" evidence="3">
    <location>
        <begin position="3055"/>
        <end position="3077"/>
    </location>
</feature>
<dbReference type="Gene3D" id="1.20.58.1540">
    <property type="entry name" value="Actin interacting protein 3, C-terminal domain"/>
    <property type="match status" value="1"/>
</dbReference>
<feature type="region of interest" description="Disordered" evidence="3">
    <location>
        <begin position="813"/>
        <end position="836"/>
    </location>
</feature>
<feature type="region of interest" description="Disordered" evidence="3">
    <location>
        <begin position="2395"/>
        <end position="2528"/>
    </location>
</feature>
<feature type="compositionally biased region" description="Polar residues" evidence="3">
    <location>
        <begin position="951"/>
        <end position="969"/>
    </location>
</feature>
<feature type="compositionally biased region" description="Basic and acidic residues" evidence="3">
    <location>
        <begin position="819"/>
        <end position="836"/>
    </location>
</feature>
<feature type="compositionally biased region" description="Polar residues" evidence="3">
    <location>
        <begin position="2209"/>
        <end position="2219"/>
    </location>
</feature>
<feature type="region of interest" description="Disordered" evidence="3">
    <location>
        <begin position="2963"/>
        <end position="3027"/>
    </location>
</feature>
<dbReference type="InterPro" id="IPR022782">
    <property type="entry name" value="AIP3-like_C"/>
</dbReference>
<feature type="region of interest" description="Disordered" evidence="3">
    <location>
        <begin position="2733"/>
        <end position="2793"/>
    </location>
</feature>
<feature type="compositionally biased region" description="Low complexity" evidence="3">
    <location>
        <begin position="1102"/>
        <end position="1114"/>
    </location>
</feature>
<feature type="region of interest" description="Disordered" evidence="3">
    <location>
        <begin position="1942"/>
        <end position="1998"/>
    </location>
</feature>
<feature type="compositionally biased region" description="Basic and acidic residues" evidence="3">
    <location>
        <begin position="2783"/>
        <end position="2793"/>
    </location>
</feature>
<evidence type="ECO:0000313" key="6">
    <source>
        <dbReference type="Proteomes" id="UP001430953"/>
    </source>
</evidence>
<feature type="compositionally biased region" description="Low complexity" evidence="3">
    <location>
        <begin position="1162"/>
        <end position="1172"/>
    </location>
</feature>
<feature type="region of interest" description="Disordered" evidence="3">
    <location>
        <begin position="1593"/>
        <end position="1612"/>
    </location>
</feature>
<dbReference type="PANTHER" id="PTHR22741:SF10">
    <property type="entry name" value="COILED-COIL DOMAIN-CONTAINING PROTEIN CG32809"/>
    <property type="match status" value="1"/>
</dbReference>
<feature type="compositionally biased region" description="Pro residues" evidence="3">
    <location>
        <begin position="2341"/>
        <end position="2361"/>
    </location>
</feature>
<feature type="compositionally biased region" description="Basic and acidic residues" evidence="3">
    <location>
        <begin position="1348"/>
        <end position="1358"/>
    </location>
</feature>
<feature type="region of interest" description="Disordered" evidence="3">
    <location>
        <begin position="1303"/>
        <end position="1374"/>
    </location>
</feature>
<dbReference type="PANTHER" id="PTHR22741">
    <property type="entry name" value="P140CAP/SNIP-RELATED"/>
    <property type="match status" value="1"/>
</dbReference>
<evidence type="ECO:0000256" key="2">
    <source>
        <dbReference type="SAM" id="Coils"/>
    </source>
</evidence>
<feature type="region of interest" description="Disordered" evidence="3">
    <location>
        <begin position="2847"/>
        <end position="2951"/>
    </location>
</feature>
<feature type="region of interest" description="Disordered" evidence="3">
    <location>
        <begin position="1631"/>
        <end position="1771"/>
    </location>
</feature>
<feature type="compositionally biased region" description="Basic and acidic residues" evidence="3">
    <location>
        <begin position="1912"/>
        <end position="1923"/>
    </location>
</feature>
<feature type="region of interest" description="Disordered" evidence="3">
    <location>
        <begin position="3042"/>
        <end position="3095"/>
    </location>
</feature>
<evidence type="ECO:0000259" key="4">
    <source>
        <dbReference type="Pfam" id="PF03915"/>
    </source>
</evidence>
<protein>
    <recommendedName>
        <fullName evidence="4">Actin interacting protein 3-like C-terminal domain-containing protein</fullName>
    </recommendedName>
</protein>
<feature type="compositionally biased region" description="Basic and acidic residues" evidence="3">
    <location>
        <begin position="1086"/>
        <end position="1097"/>
    </location>
</feature>
<feature type="compositionally biased region" description="Polar residues" evidence="3">
    <location>
        <begin position="51"/>
        <end position="79"/>
    </location>
</feature>
<reference evidence="5 6" key="1">
    <citation type="submission" date="2023-03" db="EMBL/GenBank/DDBJ databases">
        <title>High recombination rates correlate with genetic variation in Cardiocondyla obscurior ants.</title>
        <authorList>
            <person name="Errbii M."/>
        </authorList>
    </citation>
    <scope>NUCLEOTIDE SEQUENCE [LARGE SCALE GENOMIC DNA]</scope>
    <source>
        <strain evidence="5">Alpha-2009</strain>
        <tissue evidence="5">Whole body</tissue>
    </source>
</reference>
<evidence type="ECO:0000256" key="3">
    <source>
        <dbReference type="SAM" id="MobiDB-lite"/>
    </source>
</evidence>
<feature type="region of interest" description="Disordered" evidence="3">
    <location>
        <begin position="2335"/>
        <end position="2367"/>
    </location>
</feature>
<feature type="compositionally biased region" description="Basic and acidic residues" evidence="3">
    <location>
        <begin position="1321"/>
        <end position="1330"/>
    </location>
</feature>
<name>A0AAW2ETV9_9HYME</name>
<evidence type="ECO:0000256" key="1">
    <source>
        <dbReference type="ARBA" id="ARBA00023054"/>
    </source>
</evidence>
<feature type="compositionally biased region" description="Basic and acidic residues" evidence="3">
    <location>
        <begin position="2448"/>
        <end position="2466"/>
    </location>
</feature>
<feature type="domain" description="Actin interacting protein 3-like C-terminal" evidence="4">
    <location>
        <begin position="2039"/>
        <end position="2116"/>
    </location>
</feature>
<comment type="caution">
    <text evidence="5">The sequence shown here is derived from an EMBL/GenBank/DDBJ whole genome shotgun (WGS) entry which is preliminary data.</text>
</comment>
<proteinExistence type="predicted"/>
<accession>A0AAW2ETV9</accession>
<feature type="region of interest" description="Disordered" evidence="3">
    <location>
        <begin position="1400"/>
        <end position="1419"/>
    </location>
</feature>
<feature type="region of interest" description="Disordered" evidence="3">
    <location>
        <begin position="2202"/>
        <end position="2224"/>
    </location>
</feature>
<feature type="compositionally biased region" description="Basic and acidic residues" evidence="3">
    <location>
        <begin position="1838"/>
        <end position="1861"/>
    </location>
</feature>
<feature type="region of interest" description="Disordered" evidence="3">
    <location>
        <begin position="1784"/>
        <end position="1821"/>
    </location>
</feature>
<feature type="region of interest" description="Disordered" evidence="3">
    <location>
        <begin position="1160"/>
        <end position="1195"/>
    </location>
</feature>
<keyword evidence="6" id="KW-1185">Reference proteome</keyword>
<feature type="compositionally biased region" description="Polar residues" evidence="3">
    <location>
        <begin position="1334"/>
        <end position="1347"/>
    </location>
</feature>
<feature type="compositionally biased region" description="Low complexity" evidence="3">
    <location>
        <begin position="2905"/>
        <end position="2940"/>
    </location>
</feature>
<dbReference type="GO" id="GO:0005737">
    <property type="term" value="C:cytoplasm"/>
    <property type="evidence" value="ECO:0007669"/>
    <property type="project" value="TreeGrafter"/>
</dbReference>
<feature type="compositionally biased region" description="Polar residues" evidence="3">
    <location>
        <begin position="1173"/>
        <end position="1182"/>
    </location>
</feature>
<feature type="compositionally biased region" description="Basic and acidic residues" evidence="3">
    <location>
        <begin position="100"/>
        <end position="114"/>
    </location>
</feature>
<feature type="compositionally biased region" description="Low complexity" evidence="3">
    <location>
        <begin position="2974"/>
        <end position="2985"/>
    </location>
</feature>
<gene>
    <name evidence="5" type="ORF">PUN28_015855</name>
</gene>
<feature type="compositionally biased region" description="Polar residues" evidence="3">
    <location>
        <begin position="978"/>
        <end position="1013"/>
    </location>
</feature>
<dbReference type="InterPro" id="IPR051825">
    <property type="entry name" value="SRCIN1"/>
</dbReference>
<feature type="compositionally biased region" description="Polar residues" evidence="3">
    <location>
        <begin position="1046"/>
        <end position="1057"/>
    </location>
</feature>
<feature type="region of interest" description="Disordered" evidence="3">
    <location>
        <begin position="49"/>
        <end position="143"/>
    </location>
</feature>
<feature type="coiled-coil region" evidence="2">
    <location>
        <begin position="2606"/>
        <end position="2640"/>
    </location>
</feature>
<feature type="region of interest" description="Disordered" evidence="3">
    <location>
        <begin position="1838"/>
        <end position="1930"/>
    </location>
</feature>
<organism evidence="5 6">
    <name type="scientific">Cardiocondyla obscurior</name>
    <dbReference type="NCBI Taxonomy" id="286306"/>
    <lineage>
        <taxon>Eukaryota</taxon>
        <taxon>Metazoa</taxon>
        <taxon>Ecdysozoa</taxon>
        <taxon>Arthropoda</taxon>
        <taxon>Hexapoda</taxon>
        <taxon>Insecta</taxon>
        <taxon>Pterygota</taxon>
        <taxon>Neoptera</taxon>
        <taxon>Endopterygota</taxon>
        <taxon>Hymenoptera</taxon>
        <taxon>Apocrita</taxon>
        <taxon>Aculeata</taxon>
        <taxon>Formicoidea</taxon>
        <taxon>Formicidae</taxon>
        <taxon>Myrmicinae</taxon>
        <taxon>Cardiocondyla</taxon>
    </lineage>
</organism>
<sequence>MESKKEVFGSDISETDVRCNRGLLKDNETETKENARVLSDDKVTVEKIVLESSNGSREISPTKNETSRKLSQSSETRSNAVKCLKDKRQKSASNGRFRVSTREDAFTSKSKDISCKPVASGGQSKLPVPRSRKSNGISSDETRIGPIRFARSSLIGGSAVENSNSTNAIVKKATVSSKIPEKSITKNEQKSSLIATSVSLAKEEFSEDLLSKREKVVDEIVTEVKQEQPEEELFGTEDVTGDKKGDGSISPEIDKHDETFEVVNVNCERELDETEKQEDVESCEGEARVDRDVRNRLERSQATIDDLQKNLSTKIHASTARSYKEKLLGLQANYALKPPVITDSNCSEILSSGFDKDFLERHNLDKRLKIEEKRLLETDLDYTSDNDRGSEIDERSSKKIDVKRKYSEKVTEVEKRWSGEFLDNRLRRNSSESSKSSYVEEFGSVSSRESIVEDRDTRLFFDRKHPEAKFTERQTSIDESKRRTSEEILENSTVSTVDSDSCLEDRIKAVDEDIADVVNGEVQTDDNDDTDGFDRIFRDEDENYARNKEVERSNTILTKAIVHEDLSSREENIVKNAINVDNDSNSNERKNNCKKNIDHARSELLPADEKNLIIENKNDKTSSSFTVVNSKESIDPTTFVARNYNNSDGYANLIKEFTMEAGSSKVKKEEKQKKKLGFRRLLPAIFSPKDSRKDYKKKEQKERRRYDERHFARYQQNGNYTRSPDTMNLNEDIKRNVKLDNSLNGSIIDERLDEIKRELFPEQGPITSTPDHFLQTDDTRLLRERSRGQRSYTANSSLSSIAPDEKWLERSGHFGISPDMRKYEQRQRREEHDSRRYGHLERKHSLQESNHGARTYIFQRNHGASGRISAPPGERYLRSRAIHPVDRPLPEIPQSRLELANYENYQDGVNQLCDSLGGFDVADNVDYRNQSGLYQNDRSLETSIIHSPPQSVSAQVKITRQPIVNQNQKAPLIGRSSKYPSPGSSQKSGDYADSSCTPNSSQKSEFSPTSSKSGEYYLNSPRSSARTSPADRPLFEDARDRIYENEGQTTTSQSSGNYIDEHVYDETPSSPCREKHFASTESSDSVTKKSPERKDNLIFEQKCSPSQQSPSKNCSFQCCESNESVESKCEIENSREDCLKNYDNGDTNLKNDSLACSQADRSSVQSVSPSKSGTTVAMSPSAGSRGRKSHPDDQILIASPKREVICQSRVSRPLNEARLCDAESPVPIADSRDGISGIVPIEARNQYAGQNSSITGIERSIGQMSAMSCGFPKNISRPEPIYGHRGQASPSRSNALSLEMREFEHENDQLPPPDPYGSNKPCRDADERAARVQGRNSTSQSPQSCATETKRVLNESGKRVARSPIRESPTTVQDICQQRRYDAVQQQRASFVTAAMLEGRQSSPTASQDKMYVSASSLQREPIYEQRRQYQSQQRPRQDQESYVQRVANTLSCSQQGHSTCGLLSPSKRETRQRLEAFYWQQKALEAHRKSVVSSVNSAPRQIAPKIDLPEMREAVYWQQLKKLNEEQQRRIYEQNMMEDGLCETFHKTRTGSPMMSTALPNQAFNSNMMPLGSVVHGDGAYWATVQQRFKTSPTGKPPLMQAQKGQNQPVLIVRPQQALRDRQEMSIKSMNLRDPAGYDGQRSKSASPHFHRGDVERSSLHATYRKSVDRRTSAASPARRPEIGGIYEEDGNDSEGKPRPHPIFKRGSLIGGESVEYGSTGPKRVSFSNQPNAGPELATGNWPTKRGTAPEPPTRRHRSEDSTSDTDSVFLHHDGTQDALFVTRNANPSPKCRSDGSCSEQEYDANKPLPPLPKDSLIISRRGTSARNYVCNDARWSNEEQRSCRQKREEEWNPDGKGRQSNDTGGSVRGEVEPGSNELTPGRRSGGGGGGGVLVGSGGGSGSRSSSGGGRSRDEPRRHTLGGDHQPSLHHQQFNAAQNLHPLHPHHLPPPHGQYGTPPSRHTTMDLEMGTKSRQRKSPLPRGYPPPSSTMLFDDDPGIMSEVETSSTGFRRGGKQRSSLPVVRTPSKTLERPLGLVFLQYRNETKRALLPNEITSIDTVKALFVRSFPKQLTMEYLDSPHVKVYIHDSNKDMFYELEDLRSHLRDIRDRSVLRLFESVDGVTGMPGPLGVPGGGGGLPPHWEDQSYFSEPEFDSEYQHQHIHKSKTAKNSTSGSGYYVGGSSTLPRGGSLLRAYSPAASSVVGGPSATPTQPKTLTTPDGWIGVGGVPPAKPLRSYQCGKSPLGSLGGSARFSRDSSVSLYSIPDRLHGESGYMSSPERAGGVGSGSGRYPPGPYSAGSSYEDPYYSQYSGTVTPVIDEEASDTELLEESYSLYGVKPPGRPPSGPPRSPFPPGAPPALAPGGQGYDATRIRVEHMERQLANLTGLVQKALTHAPHTSPSPREYLQVPPGRDPYARSAGAGDEFDKHSSSSSASLPVSQPAVTDDSYLRTDVKPPKLGKDKSVSFEKSVSFSDEPPDMNSPKQHSPQHAADTKPTKPAIKSSTLPRMSSQERDRHKPTPPPKPAALVAGQYVYRDLALTPEMYNQLRGLQKKAKDLRQEVRNLRRMSQTQAHMVRETIKDTFITIRAMLLSGGDAAWTAGDTEKIRLSREEDLYKQEMIRLEKDLTELESTVEELRGNVINRKTRVNMSDVENMALILSKSSKTVADLKVRFPSLQEGMKGLLSSEMEKVVREEKFLKEEPERLESALRRCKKLTGTLVTLKRLASVQEQRLPNAASVDTEDTPPITPTTAQHSKAATATPVPAERTVVGSSTSVLGGGGHPHESSADHQQRPENALDALLDELQTFSRPSSQMGHVSSSLSVHPGSNVLLADIGRASSLRESTSVAATTSGSGGRAPNISDIGRKGSVDSSSGMLTAPPTVSLIGLPGMTPGGTLRRLHSYPSSSDTDTSPPIARLQALSLQDQQQQGQPGMPALPQSFLPGQKPPVPERNAELLQMASARRVPPPPPPRTSSRSPLASPTSPQLPPRNHPCNLQSGNATLRRPSRGNANNIAGKETKPPMALPQNVLSTVDQVTGTSLAPTAAGIPGPHNSSSSQSSAVLSTSNSSSCESVNSQEGLQSKRGRQEQLEQRHQELLRKQKALQEQYARLQQLQRNAAGLTTVPPTPPDLLKKTGSESNLLAKMGLGLSAASSGSLTSLSIKPQLSQEGVSENGSQSNQIVKVEIINGQAIPATVAMIANDQVPGITSTAVVPGMVATGSGTTITTTSTTTTSKVYETDIL</sequence>
<feature type="region of interest" description="Disordered" evidence="3">
    <location>
        <begin position="2269"/>
        <end position="2303"/>
    </location>
</feature>
<dbReference type="EMBL" id="JADYXP020000018">
    <property type="protein sequence ID" value="KAL0105661.1"/>
    <property type="molecule type" value="Genomic_DNA"/>
</dbReference>